<keyword evidence="1" id="KW-1133">Transmembrane helix</keyword>
<sequence>MNGNEIDTILKKLKAHRNYTQALLLAVLAFCAGAVAFSF</sequence>
<dbReference type="EMBL" id="CP003153">
    <property type="protein sequence ID" value="AEV24531.1"/>
    <property type="molecule type" value="Genomic_DNA"/>
</dbReference>
<keyword evidence="1" id="KW-0472">Membrane</keyword>
<organism evidence="2 3">
    <name type="scientific">Azospira oryzae (strain ATCC BAA-33 / DSM 13638 / PS)</name>
    <name type="common">Dechlorosoma suillum</name>
    <dbReference type="NCBI Taxonomy" id="640081"/>
    <lineage>
        <taxon>Bacteria</taxon>
        <taxon>Pseudomonadati</taxon>
        <taxon>Pseudomonadota</taxon>
        <taxon>Betaproteobacteria</taxon>
        <taxon>Rhodocyclales</taxon>
        <taxon>Rhodocyclaceae</taxon>
        <taxon>Azospira</taxon>
    </lineage>
</organism>
<evidence type="ECO:0000256" key="1">
    <source>
        <dbReference type="SAM" id="Phobius"/>
    </source>
</evidence>
<accession>G8QLK2</accession>
<proteinExistence type="predicted"/>
<feature type="transmembrane region" description="Helical" evidence="1">
    <location>
        <begin position="21"/>
        <end position="38"/>
    </location>
</feature>
<name>G8QLK2_AZOOP</name>
<dbReference type="AlphaFoldDB" id="G8QLK2"/>
<dbReference type="KEGG" id="dsu:Dsui_0108"/>
<protein>
    <submittedName>
        <fullName evidence="2">Uncharacterized protein</fullName>
    </submittedName>
</protein>
<dbReference type="HOGENOM" id="CLU_3304048_0_0_4"/>
<evidence type="ECO:0000313" key="3">
    <source>
        <dbReference type="Proteomes" id="UP000005633"/>
    </source>
</evidence>
<dbReference type="Proteomes" id="UP000005633">
    <property type="component" value="Chromosome"/>
</dbReference>
<reference evidence="2 3" key="1">
    <citation type="journal article" date="2012" name="J. Bacteriol.">
        <title>Complete genome sequence of the anaerobic perchlorate-reducing bacterium Azospira suillum strain PS.</title>
        <authorList>
            <person name="Byrne-Bailey K.G."/>
            <person name="Coates J.D."/>
        </authorList>
    </citation>
    <scope>NUCLEOTIDE SEQUENCE [LARGE SCALE GENOMIC DNA]</scope>
    <source>
        <strain evidence="3">ATCC BAA-33 / DSM 13638 / PS</strain>
    </source>
</reference>
<keyword evidence="1" id="KW-0812">Transmembrane</keyword>
<evidence type="ECO:0000313" key="2">
    <source>
        <dbReference type="EMBL" id="AEV24531.1"/>
    </source>
</evidence>
<gene>
    <name evidence="2" type="ordered locus">Dsui_0108</name>
</gene>